<feature type="compositionally biased region" description="Basic and acidic residues" evidence="18">
    <location>
        <begin position="1"/>
        <end position="15"/>
    </location>
</feature>
<evidence type="ECO:0000313" key="22">
    <source>
        <dbReference type="Proteomes" id="UP000607311"/>
    </source>
</evidence>
<dbReference type="InterPro" id="IPR013221">
    <property type="entry name" value="Mur_ligase_cen"/>
</dbReference>
<keyword evidence="13" id="KW-0460">Magnesium</keyword>
<feature type="domain" description="Mur ligase central" evidence="20">
    <location>
        <begin position="91"/>
        <end position="317"/>
    </location>
</feature>
<evidence type="ECO:0000259" key="20">
    <source>
        <dbReference type="Pfam" id="PF08245"/>
    </source>
</evidence>
<dbReference type="PROSITE" id="PS01012">
    <property type="entry name" value="FOLYLPOLYGLU_SYNT_2"/>
    <property type="match status" value="1"/>
</dbReference>
<organism evidence="21 22">
    <name type="scientific">Micromonospora sediminimaris</name>
    <dbReference type="NCBI Taxonomy" id="547162"/>
    <lineage>
        <taxon>Bacteria</taxon>
        <taxon>Bacillati</taxon>
        <taxon>Actinomycetota</taxon>
        <taxon>Actinomycetes</taxon>
        <taxon>Micromonosporales</taxon>
        <taxon>Micromonosporaceae</taxon>
        <taxon>Micromonospora</taxon>
    </lineage>
</organism>
<keyword evidence="14" id="KW-0289">Folate biosynthesis</keyword>
<dbReference type="EC" id="6.3.2.17" evidence="7"/>
<dbReference type="AlphaFoldDB" id="A0A9W5UVN6"/>
<evidence type="ECO:0000256" key="1">
    <source>
        <dbReference type="ARBA" id="ARBA00001946"/>
    </source>
</evidence>
<evidence type="ECO:0000256" key="18">
    <source>
        <dbReference type="SAM" id="MobiDB-lite"/>
    </source>
</evidence>
<proteinExistence type="inferred from homology"/>
<dbReference type="GO" id="GO:0005524">
    <property type="term" value="F:ATP binding"/>
    <property type="evidence" value="ECO:0007669"/>
    <property type="project" value="UniProtKB-KW"/>
</dbReference>
<dbReference type="PANTHER" id="PTHR11136:SF0">
    <property type="entry name" value="DIHYDROFOLATE SYNTHETASE-RELATED"/>
    <property type="match status" value="1"/>
</dbReference>
<keyword evidence="11" id="KW-0547">Nucleotide-binding</keyword>
<feature type="compositionally biased region" description="Basic and acidic residues" evidence="18">
    <location>
        <begin position="23"/>
        <end position="43"/>
    </location>
</feature>
<evidence type="ECO:0000256" key="3">
    <source>
        <dbReference type="ARBA" id="ARBA00005150"/>
    </source>
</evidence>
<feature type="region of interest" description="Disordered" evidence="18">
    <location>
        <begin position="1"/>
        <end position="43"/>
    </location>
</feature>
<protein>
    <recommendedName>
        <fullName evidence="8">Dihydrofolate synthase/folylpolyglutamate synthase</fullName>
        <ecNumber evidence="6">6.3.2.12</ecNumber>
        <ecNumber evidence="7">6.3.2.17</ecNumber>
    </recommendedName>
    <alternativeName>
        <fullName evidence="15">Tetrahydrofolylpolyglutamate synthase</fullName>
    </alternativeName>
</protein>
<dbReference type="InterPro" id="IPR018109">
    <property type="entry name" value="Folylpolyglutamate_synth_CS"/>
</dbReference>
<evidence type="ECO:0000256" key="17">
    <source>
        <dbReference type="ARBA" id="ARBA00049161"/>
    </source>
</evidence>
<evidence type="ECO:0000256" key="6">
    <source>
        <dbReference type="ARBA" id="ARBA00013023"/>
    </source>
</evidence>
<evidence type="ECO:0000256" key="4">
    <source>
        <dbReference type="ARBA" id="ARBA00008276"/>
    </source>
</evidence>
<dbReference type="Proteomes" id="UP000607311">
    <property type="component" value="Unassembled WGS sequence"/>
</dbReference>
<dbReference type="PROSITE" id="PS01011">
    <property type="entry name" value="FOLYLPOLYGLU_SYNT_1"/>
    <property type="match status" value="1"/>
</dbReference>
<comment type="similarity">
    <text evidence="4">Belongs to the folylpolyglutamate synthase family.</text>
</comment>
<comment type="pathway">
    <text evidence="2">Cofactor biosynthesis; tetrahydrofolate biosynthesis; 7,8-dihydrofolate from 2-amino-4-hydroxy-6-hydroxymethyl-7,8-dihydropteridine diphosphate and 4-aminobenzoate: step 2/2.</text>
</comment>
<dbReference type="GO" id="GO:0008841">
    <property type="term" value="F:dihydrofolate synthase activity"/>
    <property type="evidence" value="ECO:0007669"/>
    <property type="project" value="UniProtKB-EC"/>
</dbReference>
<dbReference type="GO" id="GO:0005737">
    <property type="term" value="C:cytoplasm"/>
    <property type="evidence" value="ECO:0007669"/>
    <property type="project" value="TreeGrafter"/>
</dbReference>
<feature type="domain" description="Mur ligase C-terminal" evidence="19">
    <location>
        <begin position="345"/>
        <end position="458"/>
    </location>
</feature>
<comment type="catalytic activity">
    <reaction evidence="16">
        <text>(6S)-5,6,7,8-tetrahydrofolyl-(gamma-L-Glu)(n) + L-glutamate + ATP = (6S)-5,6,7,8-tetrahydrofolyl-(gamma-L-Glu)(n+1) + ADP + phosphate + H(+)</text>
        <dbReference type="Rhea" id="RHEA:10580"/>
        <dbReference type="Rhea" id="RHEA-COMP:14738"/>
        <dbReference type="Rhea" id="RHEA-COMP:14740"/>
        <dbReference type="ChEBI" id="CHEBI:15378"/>
        <dbReference type="ChEBI" id="CHEBI:29985"/>
        <dbReference type="ChEBI" id="CHEBI:30616"/>
        <dbReference type="ChEBI" id="CHEBI:43474"/>
        <dbReference type="ChEBI" id="CHEBI:141005"/>
        <dbReference type="ChEBI" id="CHEBI:456216"/>
        <dbReference type="EC" id="6.3.2.17"/>
    </reaction>
</comment>
<dbReference type="InterPro" id="IPR004101">
    <property type="entry name" value="Mur_ligase_C"/>
</dbReference>
<comment type="pathway">
    <text evidence="3">Cofactor biosynthesis; tetrahydrofolylpolyglutamate biosynthesis.</text>
</comment>
<keyword evidence="12" id="KW-0067">ATP-binding</keyword>
<reference evidence="21" key="1">
    <citation type="submission" date="2021-01" db="EMBL/GenBank/DDBJ databases">
        <title>Whole genome shotgun sequence of Verrucosispora sediminis NBRC 107745.</title>
        <authorList>
            <person name="Komaki H."/>
            <person name="Tamura T."/>
        </authorList>
    </citation>
    <scope>NUCLEOTIDE SEQUENCE</scope>
    <source>
        <strain evidence="21">NBRC 107745</strain>
    </source>
</reference>
<dbReference type="InterPro" id="IPR036565">
    <property type="entry name" value="Mur-like_cat_sf"/>
</dbReference>
<dbReference type="NCBIfam" id="TIGR01499">
    <property type="entry name" value="folC"/>
    <property type="match status" value="1"/>
</dbReference>
<dbReference type="SUPFAM" id="SSF53623">
    <property type="entry name" value="MurD-like peptide ligases, catalytic domain"/>
    <property type="match status" value="1"/>
</dbReference>
<keyword evidence="9" id="KW-0436">Ligase</keyword>
<dbReference type="GO" id="GO:0004326">
    <property type="term" value="F:tetrahydrofolylpolyglutamate synthase activity"/>
    <property type="evidence" value="ECO:0007669"/>
    <property type="project" value="UniProtKB-EC"/>
</dbReference>
<evidence type="ECO:0000313" key="21">
    <source>
        <dbReference type="EMBL" id="GIJ35455.1"/>
    </source>
</evidence>
<accession>A0A9W5UVN6</accession>
<evidence type="ECO:0000256" key="8">
    <source>
        <dbReference type="ARBA" id="ARBA00019357"/>
    </source>
</evidence>
<dbReference type="EMBL" id="BOPD01000031">
    <property type="protein sequence ID" value="GIJ35455.1"/>
    <property type="molecule type" value="Genomic_DNA"/>
</dbReference>
<comment type="caution">
    <text evidence="21">The sequence shown here is derived from an EMBL/GenBank/DDBJ whole genome shotgun (WGS) entry which is preliminary data.</text>
</comment>
<dbReference type="SUPFAM" id="SSF53244">
    <property type="entry name" value="MurD-like peptide ligases, peptide-binding domain"/>
    <property type="match status" value="1"/>
</dbReference>
<comment type="subunit">
    <text evidence="5">Monomer.</text>
</comment>
<dbReference type="GO" id="GO:0046872">
    <property type="term" value="F:metal ion binding"/>
    <property type="evidence" value="ECO:0007669"/>
    <property type="project" value="UniProtKB-KW"/>
</dbReference>
<evidence type="ECO:0000256" key="5">
    <source>
        <dbReference type="ARBA" id="ARBA00011245"/>
    </source>
</evidence>
<dbReference type="PANTHER" id="PTHR11136">
    <property type="entry name" value="FOLYLPOLYGLUTAMATE SYNTHASE-RELATED"/>
    <property type="match status" value="1"/>
</dbReference>
<evidence type="ECO:0000256" key="9">
    <source>
        <dbReference type="ARBA" id="ARBA00022598"/>
    </source>
</evidence>
<dbReference type="Pfam" id="PF02875">
    <property type="entry name" value="Mur_ligase_C"/>
    <property type="match status" value="1"/>
</dbReference>
<dbReference type="FunFam" id="3.40.1190.10:FF:000004">
    <property type="entry name" value="Dihydrofolate synthase/folylpolyglutamate synthase"/>
    <property type="match status" value="1"/>
</dbReference>
<evidence type="ECO:0000256" key="11">
    <source>
        <dbReference type="ARBA" id="ARBA00022741"/>
    </source>
</evidence>
<dbReference type="Gene3D" id="3.90.190.20">
    <property type="entry name" value="Mur ligase, C-terminal domain"/>
    <property type="match status" value="1"/>
</dbReference>
<evidence type="ECO:0000256" key="14">
    <source>
        <dbReference type="ARBA" id="ARBA00022909"/>
    </source>
</evidence>
<dbReference type="EC" id="6.3.2.12" evidence="6"/>
<dbReference type="GO" id="GO:0046656">
    <property type="term" value="P:folic acid biosynthetic process"/>
    <property type="evidence" value="ECO:0007669"/>
    <property type="project" value="UniProtKB-KW"/>
</dbReference>
<evidence type="ECO:0000256" key="15">
    <source>
        <dbReference type="ARBA" id="ARBA00030592"/>
    </source>
</evidence>
<evidence type="ECO:0000259" key="19">
    <source>
        <dbReference type="Pfam" id="PF02875"/>
    </source>
</evidence>
<evidence type="ECO:0000256" key="2">
    <source>
        <dbReference type="ARBA" id="ARBA00004799"/>
    </source>
</evidence>
<sequence>MTDPVDRTDPVRADRPGAVPSEPTDRARTGDGAGADRRERTGRAERAAFAQVEAELAARGFTRMVFELDRISSLLDLLGSPQRAYPSIHLTGTNGKTSTARMIDSLLRAFGLHTGRYTSPHLETVRERISLDGEPVDEARFSAVYHEVKPLAELVDDRSAEPLTYFDMTTALAFATFADAPVDVAVVEVGLGGAEDATNVIQAGVCVLTPVGLDHTEWLGDTLQDIAVAKAGIIHPGATVICAAQEEEAARPILQRCAEVGATVAREGSEFGVLRRAVAVGGQVLTLQGLGGVYEEVFVPLHGAHQAQNAAVALAAVEAFLGAGARRQLDVEAVREGFAAASSPGRLERVRSAPTILLDGAHNPQGMAATVTALQEEFAFSKLVAVMGTLADKDAASMLELLEPVVDQLVVTRNSSPRALPVKELAALAAEVFGPDRVEVAEEMPDAIEAAVALAEEDVPGELAGVGVLITGSVVTVADARRLLKR</sequence>
<keyword evidence="10" id="KW-0479">Metal-binding</keyword>
<dbReference type="InterPro" id="IPR036615">
    <property type="entry name" value="Mur_ligase_C_dom_sf"/>
</dbReference>
<evidence type="ECO:0000256" key="13">
    <source>
        <dbReference type="ARBA" id="ARBA00022842"/>
    </source>
</evidence>
<comment type="cofactor">
    <cofactor evidence="1">
        <name>Mg(2+)</name>
        <dbReference type="ChEBI" id="CHEBI:18420"/>
    </cofactor>
</comment>
<keyword evidence="22" id="KW-1185">Reference proteome</keyword>
<evidence type="ECO:0000256" key="10">
    <source>
        <dbReference type="ARBA" id="ARBA00022723"/>
    </source>
</evidence>
<evidence type="ECO:0000256" key="16">
    <source>
        <dbReference type="ARBA" id="ARBA00047493"/>
    </source>
</evidence>
<dbReference type="InterPro" id="IPR001645">
    <property type="entry name" value="Folylpolyglutamate_synth"/>
</dbReference>
<dbReference type="Gene3D" id="3.40.1190.10">
    <property type="entry name" value="Mur-like, catalytic domain"/>
    <property type="match status" value="1"/>
</dbReference>
<dbReference type="Pfam" id="PF08245">
    <property type="entry name" value="Mur_ligase_M"/>
    <property type="match status" value="1"/>
</dbReference>
<evidence type="ECO:0000256" key="7">
    <source>
        <dbReference type="ARBA" id="ARBA00013025"/>
    </source>
</evidence>
<comment type="catalytic activity">
    <reaction evidence="17">
        <text>7,8-dihydropteroate + L-glutamate + ATP = 7,8-dihydrofolate + ADP + phosphate + H(+)</text>
        <dbReference type="Rhea" id="RHEA:23584"/>
        <dbReference type="ChEBI" id="CHEBI:15378"/>
        <dbReference type="ChEBI" id="CHEBI:17839"/>
        <dbReference type="ChEBI" id="CHEBI:29985"/>
        <dbReference type="ChEBI" id="CHEBI:30616"/>
        <dbReference type="ChEBI" id="CHEBI:43474"/>
        <dbReference type="ChEBI" id="CHEBI:57451"/>
        <dbReference type="ChEBI" id="CHEBI:456216"/>
        <dbReference type="EC" id="6.3.2.12"/>
    </reaction>
</comment>
<name>A0A9W5UVN6_9ACTN</name>
<evidence type="ECO:0000256" key="12">
    <source>
        <dbReference type="ARBA" id="ARBA00022840"/>
    </source>
</evidence>
<gene>
    <name evidence="21" type="ORF">Vse01_46030</name>
</gene>